<dbReference type="GO" id="GO:0005634">
    <property type="term" value="C:nucleus"/>
    <property type="evidence" value="ECO:0007669"/>
    <property type="project" value="TreeGrafter"/>
</dbReference>
<keyword evidence="3" id="KW-1185">Reference proteome</keyword>
<dbReference type="Proteomes" id="UP000299084">
    <property type="component" value="Unassembled WGS sequence"/>
</dbReference>
<dbReference type="InterPro" id="IPR052800">
    <property type="entry name" value="DNA_Repair_Helicase_ZGRF1"/>
</dbReference>
<dbReference type="GO" id="GO:0006302">
    <property type="term" value="P:double-strand break repair"/>
    <property type="evidence" value="ECO:0007669"/>
    <property type="project" value="TreeGrafter"/>
</dbReference>
<protein>
    <submittedName>
        <fullName evidence="2">Protein ZGRF1</fullName>
    </submittedName>
</protein>
<evidence type="ECO:0000313" key="3">
    <source>
        <dbReference type="Proteomes" id="UP000299084"/>
    </source>
</evidence>
<reference evidence="2 3" key="1">
    <citation type="journal article" date="2019" name="Mol. Ecol. Resour.">
        <title>Improving Illumina assemblies with Hi-C and long reads: an example with the North African dromedary.</title>
        <authorList>
            <person name="Elbers J.P."/>
            <person name="Rogers M.F."/>
            <person name="Perelman P.L."/>
            <person name="Proskuryakova A.A."/>
            <person name="Serdyukova N.A."/>
            <person name="Johnson W.E."/>
            <person name="Horin P."/>
            <person name="Corander J."/>
            <person name="Murphy D."/>
            <person name="Burger P.A."/>
        </authorList>
    </citation>
    <scope>NUCLEOTIDE SEQUENCE [LARGE SCALE GENOMIC DNA]</scope>
    <source>
        <strain evidence="2">Drom800</strain>
        <tissue evidence="2">Blood</tissue>
    </source>
</reference>
<dbReference type="InterPro" id="IPR018838">
    <property type="entry name" value="ZGRF1-like_N"/>
</dbReference>
<proteinExistence type="predicted"/>
<dbReference type="AlphaFoldDB" id="A0A5N4EFN6"/>
<dbReference type="PANTHER" id="PTHR28535">
    <property type="entry name" value="ZINC FINGER GRF-TYPE CONTAINING 1"/>
    <property type="match status" value="1"/>
</dbReference>
<dbReference type="PANTHER" id="PTHR28535:SF1">
    <property type="entry name" value="PROTEIN ZGRF1"/>
    <property type="match status" value="1"/>
</dbReference>
<feature type="domain" description="5'-3' DNA helicase ZGRF1-like N-terminal" evidence="1">
    <location>
        <begin position="33"/>
        <end position="100"/>
    </location>
</feature>
<sequence>LTIGTTRAARGLLRLRTENQDQRTDGFVGGDGVLYTHQKMKKSKVWQDGILKITHLGNKAILYDDKGQCLESIFLKCPEVKPGDDLESDRYLITVEEVKVAGSIDIKQDVSKEAPAVNSKRFLSSGQSLGCQPSGLKRKFTFFETSAEKGKKYNEDKPVDDNDQPWDQEVKLETPSFCESCNLPVTCSNVENDGLLESDVPENNKMPVNHKYQMDIKESILREKAQEINIHGTPERAYKHLQIESSNNSGISDDITDTFSKSNTDNENLSSIHEPVNNVAQPLVEVTFNLNNFETSDTEEESQESNKISQDSEGWVKETLVHDSISRCENVSGNKVDSEHLPLSVPIGGKLSETFPMKEILPSQFCDKTCVGFDMGPWKAGNTGKEIKEECNDTLSYFDSSFEWTDDVCIDHWILSIIARKPLTTVVSQAIPKSPYLNQDPQQMIKENEVEPSESLQSLQFFPLGSEEETAFPALIPKQMERKICDPKPVEFQGHQVKGSATSAVMVRGHSSQLECSQLPESIAYDNYTTDTCFLTPKLPSTCMQIDFLQVKIFLYCISSDEENFPKGGTNFNIEDKFQVIAESNKDSVENDSILDFSPKDSEHSYHYLDYNFKSAESTSWEANKV</sequence>
<accession>A0A5N4EFN6</accession>
<dbReference type="EMBL" id="JWIN03000002">
    <property type="protein sequence ID" value="KAB1282150.1"/>
    <property type="molecule type" value="Genomic_DNA"/>
</dbReference>
<dbReference type="Pfam" id="PF10382">
    <property type="entry name" value="ZGRF1-like_N"/>
    <property type="match status" value="1"/>
</dbReference>
<name>A0A5N4EFN6_CAMDR</name>
<evidence type="ECO:0000313" key="2">
    <source>
        <dbReference type="EMBL" id="KAB1282150.1"/>
    </source>
</evidence>
<dbReference type="GO" id="GO:0035861">
    <property type="term" value="C:site of double-strand break"/>
    <property type="evidence" value="ECO:0007669"/>
    <property type="project" value="TreeGrafter"/>
</dbReference>
<comment type="caution">
    <text evidence="2">The sequence shown here is derived from an EMBL/GenBank/DDBJ whole genome shotgun (WGS) entry which is preliminary data.</text>
</comment>
<organism evidence="2 3">
    <name type="scientific">Camelus dromedarius</name>
    <name type="common">Dromedary</name>
    <name type="synonym">Arabian camel</name>
    <dbReference type="NCBI Taxonomy" id="9838"/>
    <lineage>
        <taxon>Eukaryota</taxon>
        <taxon>Metazoa</taxon>
        <taxon>Chordata</taxon>
        <taxon>Craniata</taxon>
        <taxon>Vertebrata</taxon>
        <taxon>Euteleostomi</taxon>
        <taxon>Mammalia</taxon>
        <taxon>Eutheria</taxon>
        <taxon>Laurasiatheria</taxon>
        <taxon>Artiodactyla</taxon>
        <taxon>Tylopoda</taxon>
        <taxon>Camelidae</taxon>
        <taxon>Camelus</taxon>
    </lineage>
</organism>
<feature type="non-terminal residue" evidence="2">
    <location>
        <position position="1"/>
    </location>
</feature>
<evidence type="ECO:0000259" key="1">
    <source>
        <dbReference type="Pfam" id="PF10382"/>
    </source>
</evidence>
<gene>
    <name evidence="2" type="ORF">Cadr_000001614</name>
</gene>